<dbReference type="PANTHER" id="PTHR43537">
    <property type="entry name" value="TRANSCRIPTIONAL REGULATOR, GNTR FAMILY"/>
    <property type="match status" value="1"/>
</dbReference>
<comment type="caution">
    <text evidence="5">The sequence shown here is derived from an EMBL/GenBank/DDBJ whole genome shotgun (WGS) entry which is preliminary data.</text>
</comment>
<dbReference type="SUPFAM" id="SSF46785">
    <property type="entry name" value="Winged helix' DNA-binding domain"/>
    <property type="match status" value="1"/>
</dbReference>
<dbReference type="EMBL" id="JXUW01000007">
    <property type="protein sequence ID" value="KJE77125.1"/>
    <property type="molecule type" value="Genomic_DNA"/>
</dbReference>
<dbReference type="Pfam" id="PF00392">
    <property type="entry name" value="GntR"/>
    <property type="match status" value="1"/>
</dbReference>
<keyword evidence="1" id="KW-0805">Transcription regulation</keyword>
<proteinExistence type="predicted"/>
<organism evidence="5 6">
    <name type="scientific">Ferrimicrobium acidiphilum DSM 19497</name>
    <dbReference type="NCBI Taxonomy" id="1121877"/>
    <lineage>
        <taxon>Bacteria</taxon>
        <taxon>Bacillati</taxon>
        <taxon>Actinomycetota</taxon>
        <taxon>Acidimicrobiia</taxon>
        <taxon>Acidimicrobiales</taxon>
        <taxon>Acidimicrobiaceae</taxon>
        <taxon>Ferrimicrobium</taxon>
    </lineage>
</organism>
<name>A0A0D8FV19_9ACTN</name>
<dbReference type="Pfam" id="PF07729">
    <property type="entry name" value="FCD"/>
    <property type="match status" value="1"/>
</dbReference>
<keyword evidence="2" id="KW-0238">DNA-binding</keyword>
<dbReference type="PANTHER" id="PTHR43537:SF5">
    <property type="entry name" value="UXU OPERON TRANSCRIPTIONAL REGULATOR"/>
    <property type="match status" value="1"/>
</dbReference>
<keyword evidence="6" id="KW-1185">Reference proteome</keyword>
<dbReference type="OrthoDB" id="8680240at2"/>
<sequence>MVIGIPTSPARGSRTDDAYRVLKRMILCGELAPGAEFTERQASELVGSSRTPVREALARLRHGRLIVLLAARRYAVAPIAMGDVRHLFDVRRLIESETTRIASGRVDGEQLRRLDEICSTTYDPTDPDSIQLFLQANREFHLTVAQASGNPRLVDLLVPLLDEMERLLYLGLQHSNRAEAIVHEHRSLIAALEAGKASTAVQEINSQLDDAQEMVTQAFLTGAFDSELLTVNLHQAMEL</sequence>
<evidence type="ECO:0000256" key="3">
    <source>
        <dbReference type="ARBA" id="ARBA00023163"/>
    </source>
</evidence>
<dbReference type="GeneID" id="78372305"/>
<dbReference type="RefSeq" id="WP_052565650.1">
    <property type="nucleotide sequence ID" value="NZ_JQKF01000007.1"/>
</dbReference>
<dbReference type="InterPro" id="IPR036390">
    <property type="entry name" value="WH_DNA-bd_sf"/>
</dbReference>
<dbReference type="SMART" id="SM00895">
    <property type="entry name" value="FCD"/>
    <property type="match status" value="1"/>
</dbReference>
<gene>
    <name evidence="5" type="primary">mcbR1</name>
    <name evidence="5" type="ORF">FEAC_10550</name>
</gene>
<protein>
    <submittedName>
        <fullName evidence="5">HTH-type transcriptional regulator McbR</fullName>
    </submittedName>
</protein>
<evidence type="ECO:0000259" key="4">
    <source>
        <dbReference type="PROSITE" id="PS50949"/>
    </source>
</evidence>
<dbReference type="SMART" id="SM00345">
    <property type="entry name" value="HTH_GNTR"/>
    <property type="match status" value="1"/>
</dbReference>
<accession>A0A0D8FV19</accession>
<dbReference type="GO" id="GO:0003700">
    <property type="term" value="F:DNA-binding transcription factor activity"/>
    <property type="evidence" value="ECO:0007669"/>
    <property type="project" value="InterPro"/>
</dbReference>
<dbReference type="AlphaFoldDB" id="A0A0D8FV19"/>
<dbReference type="Gene3D" id="1.10.10.10">
    <property type="entry name" value="Winged helix-like DNA-binding domain superfamily/Winged helix DNA-binding domain"/>
    <property type="match status" value="1"/>
</dbReference>
<evidence type="ECO:0000313" key="5">
    <source>
        <dbReference type="EMBL" id="KJE77125.1"/>
    </source>
</evidence>
<feature type="domain" description="HTH gntR-type" evidence="4">
    <location>
        <begin position="12"/>
        <end position="79"/>
    </location>
</feature>
<dbReference type="SUPFAM" id="SSF48008">
    <property type="entry name" value="GntR ligand-binding domain-like"/>
    <property type="match status" value="1"/>
</dbReference>
<keyword evidence="3" id="KW-0804">Transcription</keyword>
<dbReference type="Proteomes" id="UP000032336">
    <property type="component" value="Unassembled WGS sequence"/>
</dbReference>
<dbReference type="PROSITE" id="PS50949">
    <property type="entry name" value="HTH_GNTR"/>
    <property type="match status" value="1"/>
</dbReference>
<dbReference type="GO" id="GO:0003677">
    <property type="term" value="F:DNA binding"/>
    <property type="evidence" value="ECO:0007669"/>
    <property type="project" value="UniProtKB-KW"/>
</dbReference>
<reference evidence="5 6" key="1">
    <citation type="submission" date="2015-01" db="EMBL/GenBank/DDBJ databases">
        <title>Draft genome of the acidophilic iron oxidizer Ferrimicrobium acidiphilum strain T23.</title>
        <authorList>
            <person name="Poehlein A."/>
            <person name="Eisen S."/>
            <person name="Schloemann M."/>
            <person name="Johnson B.D."/>
            <person name="Daniel R."/>
            <person name="Muehling M."/>
        </authorList>
    </citation>
    <scope>NUCLEOTIDE SEQUENCE [LARGE SCALE GENOMIC DNA]</scope>
    <source>
        <strain evidence="5 6">T23</strain>
    </source>
</reference>
<dbReference type="InterPro" id="IPR000524">
    <property type="entry name" value="Tscrpt_reg_HTH_GntR"/>
</dbReference>
<dbReference type="Gene3D" id="1.20.120.530">
    <property type="entry name" value="GntR ligand-binding domain-like"/>
    <property type="match status" value="1"/>
</dbReference>
<dbReference type="STRING" id="1121877.FEAC_10550"/>
<dbReference type="InterPro" id="IPR008920">
    <property type="entry name" value="TF_FadR/GntR_C"/>
</dbReference>
<dbReference type="InterPro" id="IPR011711">
    <property type="entry name" value="GntR_C"/>
</dbReference>
<dbReference type="eggNOG" id="COG1802">
    <property type="taxonomic scope" value="Bacteria"/>
</dbReference>
<evidence type="ECO:0000313" key="6">
    <source>
        <dbReference type="Proteomes" id="UP000032336"/>
    </source>
</evidence>
<dbReference type="InterPro" id="IPR036388">
    <property type="entry name" value="WH-like_DNA-bd_sf"/>
</dbReference>
<evidence type="ECO:0000256" key="2">
    <source>
        <dbReference type="ARBA" id="ARBA00023125"/>
    </source>
</evidence>
<evidence type="ECO:0000256" key="1">
    <source>
        <dbReference type="ARBA" id="ARBA00023015"/>
    </source>
</evidence>